<dbReference type="InterPro" id="IPR003661">
    <property type="entry name" value="HisK_dim/P_dom"/>
</dbReference>
<keyword evidence="10" id="KW-0805">Transcription regulation</keyword>
<dbReference type="SUPFAM" id="SSF47384">
    <property type="entry name" value="Homodimeric domain of signal transducing histidine kinase"/>
    <property type="match status" value="1"/>
</dbReference>
<keyword evidence="11" id="KW-0804">Transcription</keyword>
<gene>
    <name evidence="16" type="ORF">FB561_3282</name>
</gene>
<evidence type="ECO:0000256" key="10">
    <source>
        <dbReference type="ARBA" id="ARBA00023015"/>
    </source>
</evidence>
<evidence type="ECO:0000256" key="4">
    <source>
        <dbReference type="ARBA" id="ARBA00022553"/>
    </source>
</evidence>
<dbReference type="Gene3D" id="3.30.565.10">
    <property type="entry name" value="Histidine kinase-like ATPase, C-terminal domain"/>
    <property type="match status" value="1"/>
</dbReference>
<dbReference type="SUPFAM" id="SSF52172">
    <property type="entry name" value="CheY-like"/>
    <property type="match status" value="1"/>
</dbReference>
<feature type="domain" description="Response regulatory" evidence="14">
    <location>
        <begin position="598"/>
        <end position="712"/>
    </location>
</feature>
<keyword evidence="5" id="KW-0808">Transferase</keyword>
<feature type="modified residue" description="4-aspartylphosphate" evidence="12">
    <location>
        <position position="645"/>
    </location>
</feature>
<dbReference type="InterPro" id="IPR001789">
    <property type="entry name" value="Sig_transdc_resp-reg_receiver"/>
</dbReference>
<dbReference type="SMART" id="SM00387">
    <property type="entry name" value="HATPase_c"/>
    <property type="match status" value="1"/>
</dbReference>
<dbReference type="EMBL" id="VIVK01000001">
    <property type="protein sequence ID" value="TWD82154.1"/>
    <property type="molecule type" value="Genomic_DNA"/>
</dbReference>
<dbReference type="PROSITE" id="PS50109">
    <property type="entry name" value="HIS_KIN"/>
    <property type="match status" value="1"/>
</dbReference>
<dbReference type="PRINTS" id="PR00344">
    <property type="entry name" value="BCTRLSENSOR"/>
</dbReference>
<dbReference type="Gene3D" id="3.40.50.2300">
    <property type="match status" value="1"/>
</dbReference>
<evidence type="ECO:0000256" key="5">
    <source>
        <dbReference type="ARBA" id="ARBA00022679"/>
    </source>
</evidence>
<dbReference type="InterPro" id="IPR036388">
    <property type="entry name" value="WH-like_DNA-bd_sf"/>
</dbReference>
<feature type="domain" description="ANTAR" evidence="15">
    <location>
        <begin position="722"/>
        <end position="783"/>
    </location>
</feature>
<name>A0A561BTD3_9ACTN</name>
<dbReference type="GO" id="GO:0005886">
    <property type="term" value="C:plasma membrane"/>
    <property type="evidence" value="ECO:0007669"/>
    <property type="project" value="UniProtKB-SubCell"/>
</dbReference>
<dbReference type="InterPro" id="IPR036890">
    <property type="entry name" value="HATPase_C_sf"/>
</dbReference>
<dbReference type="Gene3D" id="1.10.287.130">
    <property type="match status" value="1"/>
</dbReference>
<organism evidence="16 17">
    <name type="scientific">Kribbella amoyensis</name>
    <dbReference type="NCBI Taxonomy" id="996641"/>
    <lineage>
        <taxon>Bacteria</taxon>
        <taxon>Bacillati</taxon>
        <taxon>Actinomycetota</taxon>
        <taxon>Actinomycetes</taxon>
        <taxon>Propionibacteriales</taxon>
        <taxon>Kribbellaceae</taxon>
        <taxon>Kribbella</taxon>
    </lineage>
</organism>
<evidence type="ECO:0000313" key="16">
    <source>
        <dbReference type="EMBL" id="TWD82154.1"/>
    </source>
</evidence>
<dbReference type="PANTHER" id="PTHR43547">
    <property type="entry name" value="TWO-COMPONENT HISTIDINE KINASE"/>
    <property type="match status" value="1"/>
</dbReference>
<dbReference type="RefSeq" id="WP_202880632.1">
    <property type="nucleotide sequence ID" value="NZ_VIVK01000001.1"/>
</dbReference>
<comment type="subcellular location">
    <subcellularLocation>
        <location evidence="2">Cell membrane</location>
    </subcellularLocation>
</comment>
<keyword evidence="4 12" id="KW-0597">Phosphoprotein</keyword>
<keyword evidence="8" id="KW-0067">ATP-binding</keyword>
<dbReference type="InterPro" id="IPR029016">
    <property type="entry name" value="GAF-like_dom_sf"/>
</dbReference>
<dbReference type="Pfam" id="PF02518">
    <property type="entry name" value="HATPase_c"/>
    <property type="match status" value="1"/>
</dbReference>
<dbReference type="SUPFAM" id="SSF55781">
    <property type="entry name" value="GAF domain-like"/>
    <property type="match status" value="1"/>
</dbReference>
<comment type="caution">
    <text evidence="16">The sequence shown here is derived from an EMBL/GenBank/DDBJ whole genome shotgun (WGS) entry which is preliminary data.</text>
</comment>
<dbReference type="CDD" id="cd16922">
    <property type="entry name" value="HATPase_EvgS-ArcB-TorS-like"/>
    <property type="match status" value="1"/>
</dbReference>
<evidence type="ECO:0000259" key="13">
    <source>
        <dbReference type="PROSITE" id="PS50109"/>
    </source>
</evidence>
<dbReference type="Pfam" id="PF03861">
    <property type="entry name" value="ANTAR"/>
    <property type="match status" value="1"/>
</dbReference>
<dbReference type="InterPro" id="IPR004358">
    <property type="entry name" value="Sig_transdc_His_kin-like_C"/>
</dbReference>
<dbReference type="InterPro" id="IPR011006">
    <property type="entry name" value="CheY-like_superfamily"/>
</dbReference>
<reference evidence="16 17" key="1">
    <citation type="submission" date="2019-06" db="EMBL/GenBank/DDBJ databases">
        <title>Sequencing the genomes of 1000 actinobacteria strains.</title>
        <authorList>
            <person name="Klenk H.-P."/>
        </authorList>
    </citation>
    <scope>NUCLEOTIDE SEQUENCE [LARGE SCALE GENOMIC DNA]</scope>
    <source>
        <strain evidence="16 17">DSM 24683</strain>
    </source>
</reference>
<dbReference type="FunFam" id="3.30.565.10:FF:000037">
    <property type="entry name" value="Hybrid sensor histidine kinase/response regulator"/>
    <property type="match status" value="1"/>
</dbReference>
<dbReference type="Gene3D" id="1.10.10.10">
    <property type="entry name" value="Winged helix-like DNA-binding domain superfamily/Winged helix DNA-binding domain"/>
    <property type="match status" value="1"/>
</dbReference>
<dbReference type="Gene3D" id="3.30.450.40">
    <property type="match status" value="1"/>
</dbReference>
<dbReference type="PANTHER" id="PTHR43547:SF2">
    <property type="entry name" value="HYBRID SIGNAL TRANSDUCTION HISTIDINE KINASE C"/>
    <property type="match status" value="1"/>
</dbReference>
<evidence type="ECO:0000256" key="6">
    <source>
        <dbReference type="ARBA" id="ARBA00022741"/>
    </source>
</evidence>
<dbReference type="InterPro" id="IPR005467">
    <property type="entry name" value="His_kinase_dom"/>
</dbReference>
<dbReference type="PROSITE" id="PS50921">
    <property type="entry name" value="ANTAR"/>
    <property type="match status" value="1"/>
</dbReference>
<keyword evidence="6" id="KW-0547">Nucleotide-binding</keyword>
<dbReference type="Pfam" id="PF00072">
    <property type="entry name" value="Response_reg"/>
    <property type="match status" value="1"/>
</dbReference>
<dbReference type="InterPro" id="IPR035965">
    <property type="entry name" value="PAS-like_dom_sf"/>
</dbReference>
<evidence type="ECO:0000256" key="2">
    <source>
        <dbReference type="ARBA" id="ARBA00004236"/>
    </source>
</evidence>
<evidence type="ECO:0000259" key="15">
    <source>
        <dbReference type="PROSITE" id="PS50921"/>
    </source>
</evidence>
<dbReference type="SUPFAM" id="SSF55785">
    <property type="entry name" value="PYP-like sensor domain (PAS domain)"/>
    <property type="match status" value="1"/>
</dbReference>
<dbReference type="InterPro" id="IPR005561">
    <property type="entry name" value="ANTAR"/>
</dbReference>
<dbReference type="InterPro" id="IPR003594">
    <property type="entry name" value="HATPase_dom"/>
</dbReference>
<evidence type="ECO:0000256" key="7">
    <source>
        <dbReference type="ARBA" id="ARBA00022777"/>
    </source>
</evidence>
<evidence type="ECO:0000256" key="8">
    <source>
        <dbReference type="ARBA" id="ARBA00022840"/>
    </source>
</evidence>
<evidence type="ECO:0000256" key="9">
    <source>
        <dbReference type="ARBA" id="ARBA00023012"/>
    </source>
</evidence>
<evidence type="ECO:0000256" key="1">
    <source>
        <dbReference type="ARBA" id="ARBA00000085"/>
    </source>
</evidence>
<sequence length="806" mass="86692">MSVTAEELFRGTGTTRKLLREHAWESTPLGPVDQWPPELLAAVRTVLASEVPMLIWWGPDLLQLYNDAYTPVLGSKHPASMGQAAAVCWAEAWPELRPMAMQVLSGAGATYSVEQFLLLNRHGYREETYWTFSYSPITDAENAVRGVFVATTDVSAAVVGRRRLVTLNQLGGLSAAGTTVLAAARSALDVLGDNRADVPFAVLYDERPDQGEPVTAYGVTGSPADQPGLREVVERVRSTAVAEHVTGLPPNGITPSFVGPGTPSEALVTPLTGPSGPLGVLVLGISPHRAFDREYRNFLDVVARQVTTTLTDAWAYQAERRRAQSLADLDAAKTRFFQNISHEFRTPLTLLLGPLKELSSGEPLPAGKQHQVETARRAAVRLRQLVDGLLDISLADAGQLRAQPEPTDVAELTVETTSMFRSAAERHGLELTVAVPDRPVVALVDREMWVKVLSNLLSNAVKYTPSGRIDVTLTTTADEVVCAVTDTGIGIAAADTEHVFERFHRSDDPTARSAEGAGIGLPLATELVRLHGGTIAVASEPGKGSTFTVRMPVTAEKLAPPAPLESVRALTEAHLNAAGPTKQLSEATTTPPRVELGRLLLVEDNTDMREYLVRLLSTDGWTVDAVGDVDSALTVREPPDLVLSDIMLPGRDGIALLQTIRAYPPLARTPVVLLTARAGASAAVDGLTAGADDYIVKPFDAAELLARLRVHHELHQLREHVLSTSAQESAELRKALASNRRIGTALGVLMTRLHLTEAQAFDVLSAASQRSNRKLRDLADEIILTGDLPADRADYVGSEGTRVSIR</sequence>
<dbReference type="SMART" id="SM00388">
    <property type="entry name" value="HisKA"/>
    <property type="match status" value="1"/>
</dbReference>
<dbReference type="SMART" id="SM00448">
    <property type="entry name" value="REC"/>
    <property type="match status" value="1"/>
</dbReference>
<dbReference type="GO" id="GO:0000155">
    <property type="term" value="F:phosphorelay sensor kinase activity"/>
    <property type="evidence" value="ECO:0007669"/>
    <property type="project" value="InterPro"/>
</dbReference>
<dbReference type="SUPFAM" id="SSF55874">
    <property type="entry name" value="ATPase domain of HSP90 chaperone/DNA topoisomerase II/histidine kinase"/>
    <property type="match status" value="1"/>
</dbReference>
<dbReference type="CDD" id="cd00082">
    <property type="entry name" value="HisKA"/>
    <property type="match status" value="1"/>
</dbReference>
<dbReference type="Gene3D" id="3.30.450.20">
    <property type="entry name" value="PAS domain"/>
    <property type="match status" value="1"/>
</dbReference>
<dbReference type="AlphaFoldDB" id="A0A561BTD3"/>
<dbReference type="GO" id="GO:0005524">
    <property type="term" value="F:ATP binding"/>
    <property type="evidence" value="ECO:0007669"/>
    <property type="project" value="UniProtKB-KW"/>
</dbReference>
<evidence type="ECO:0000256" key="3">
    <source>
        <dbReference type="ARBA" id="ARBA00012438"/>
    </source>
</evidence>
<protein>
    <recommendedName>
        <fullName evidence="3">histidine kinase</fullName>
        <ecNumber evidence="3">2.7.13.3</ecNumber>
    </recommendedName>
</protein>
<keyword evidence="7" id="KW-0418">Kinase</keyword>
<dbReference type="Proteomes" id="UP000318380">
    <property type="component" value="Unassembled WGS sequence"/>
</dbReference>
<dbReference type="SMART" id="SM01012">
    <property type="entry name" value="ANTAR"/>
    <property type="match status" value="1"/>
</dbReference>
<proteinExistence type="predicted"/>
<keyword evidence="17" id="KW-1185">Reference proteome</keyword>
<evidence type="ECO:0000313" key="17">
    <source>
        <dbReference type="Proteomes" id="UP000318380"/>
    </source>
</evidence>
<evidence type="ECO:0000259" key="14">
    <source>
        <dbReference type="PROSITE" id="PS50110"/>
    </source>
</evidence>
<evidence type="ECO:0000256" key="11">
    <source>
        <dbReference type="ARBA" id="ARBA00023163"/>
    </source>
</evidence>
<comment type="catalytic activity">
    <reaction evidence="1">
        <text>ATP + protein L-histidine = ADP + protein N-phospho-L-histidine.</text>
        <dbReference type="EC" id="2.7.13.3"/>
    </reaction>
</comment>
<dbReference type="InterPro" id="IPR036097">
    <property type="entry name" value="HisK_dim/P_sf"/>
</dbReference>
<dbReference type="EC" id="2.7.13.3" evidence="3"/>
<evidence type="ECO:0000256" key="12">
    <source>
        <dbReference type="PROSITE-ProRule" id="PRU00169"/>
    </source>
</evidence>
<dbReference type="GO" id="GO:0003723">
    <property type="term" value="F:RNA binding"/>
    <property type="evidence" value="ECO:0007669"/>
    <property type="project" value="InterPro"/>
</dbReference>
<keyword evidence="9" id="KW-0902">Two-component regulatory system</keyword>
<dbReference type="PROSITE" id="PS50110">
    <property type="entry name" value="RESPONSE_REGULATORY"/>
    <property type="match status" value="1"/>
</dbReference>
<feature type="domain" description="Histidine kinase" evidence="13">
    <location>
        <begin position="339"/>
        <end position="555"/>
    </location>
</feature>
<accession>A0A561BTD3</accession>
<dbReference type="Pfam" id="PF00512">
    <property type="entry name" value="HisKA"/>
    <property type="match status" value="1"/>
</dbReference>